<organism evidence="13 14">
    <name type="scientific">Segniliparus rugosus (strain ATCC BAA-974 / DSM 45345 / CCUG 50838 / CIP 108380 / JCM 13579 / CDC 945)</name>
    <dbReference type="NCBI Taxonomy" id="679197"/>
    <lineage>
        <taxon>Bacteria</taxon>
        <taxon>Bacillati</taxon>
        <taxon>Actinomycetota</taxon>
        <taxon>Actinomycetes</taxon>
        <taxon>Mycobacteriales</taxon>
        <taxon>Segniliparaceae</taxon>
        <taxon>Segniliparus</taxon>
    </lineage>
</organism>
<keyword evidence="3" id="KW-0963">Cytoplasm</keyword>
<keyword evidence="7" id="KW-0418">Kinase</keyword>
<comment type="caution">
    <text evidence="13">The sequence shown here is derived from an EMBL/GenBank/DDBJ whole genome shotgun (WGS) entry which is preliminary data.</text>
</comment>
<dbReference type="Gene3D" id="1.20.5.1930">
    <property type="match status" value="1"/>
</dbReference>
<feature type="domain" description="GAF" evidence="11">
    <location>
        <begin position="52"/>
        <end position="199"/>
    </location>
</feature>
<dbReference type="FunFam" id="3.30.450.40:FF:000052">
    <property type="entry name" value="Oxygen sensor histidine kinase response regulator DevS/DosS"/>
    <property type="match status" value="1"/>
</dbReference>
<dbReference type="InterPro" id="IPR011712">
    <property type="entry name" value="Sig_transdc_His_kin_sub3_dim/P"/>
</dbReference>
<comment type="cofactor">
    <cofactor evidence="1">
        <name>Mg(2+)</name>
        <dbReference type="ChEBI" id="CHEBI:18420"/>
    </cofactor>
</comment>
<dbReference type="GO" id="GO:0019826">
    <property type="term" value="F:oxygen sensor activity"/>
    <property type="evidence" value="ECO:0007669"/>
    <property type="project" value="UniProtKB-ARBA"/>
</dbReference>
<dbReference type="GO" id="GO:0020037">
    <property type="term" value="F:heme binding"/>
    <property type="evidence" value="ECO:0007669"/>
    <property type="project" value="UniProtKB-ARBA"/>
</dbReference>
<dbReference type="InterPro" id="IPR036890">
    <property type="entry name" value="HATPase_C_sf"/>
</dbReference>
<dbReference type="InterPro" id="IPR050482">
    <property type="entry name" value="Sensor_HK_TwoCompSys"/>
</dbReference>
<dbReference type="SMART" id="SM00387">
    <property type="entry name" value="HATPase_c"/>
    <property type="match status" value="1"/>
</dbReference>
<keyword evidence="14" id="KW-1185">Reference proteome</keyword>
<evidence type="ECO:0000313" key="13">
    <source>
        <dbReference type="EMBL" id="EFV13454.1"/>
    </source>
</evidence>
<dbReference type="CDD" id="cd16917">
    <property type="entry name" value="HATPase_UhpB-NarQ-NarX-like"/>
    <property type="match status" value="1"/>
</dbReference>
<feature type="domain" description="Histidine kinase/HSP90-like ATPase" evidence="12">
    <location>
        <begin position="480"/>
        <end position="569"/>
    </location>
</feature>
<dbReference type="Gene3D" id="3.30.450.40">
    <property type="match status" value="2"/>
</dbReference>
<dbReference type="PANTHER" id="PTHR24421">
    <property type="entry name" value="NITRATE/NITRITE SENSOR PROTEIN NARX-RELATED"/>
    <property type="match status" value="1"/>
</dbReference>
<evidence type="ECO:0000256" key="2">
    <source>
        <dbReference type="ARBA" id="ARBA00001971"/>
    </source>
</evidence>
<evidence type="ECO:0000256" key="9">
    <source>
        <dbReference type="ARBA" id="ARBA00023004"/>
    </source>
</evidence>
<keyword evidence="4" id="KW-0597">Phosphoprotein</keyword>
<dbReference type="GO" id="GO:0070483">
    <property type="term" value="P:detection of hypoxia"/>
    <property type="evidence" value="ECO:0007669"/>
    <property type="project" value="UniProtKB-ARBA"/>
</dbReference>
<dbReference type="SUPFAM" id="SSF55781">
    <property type="entry name" value="GAF domain-like"/>
    <property type="match status" value="2"/>
</dbReference>
<dbReference type="Pfam" id="PF07730">
    <property type="entry name" value="HisKA_3"/>
    <property type="match status" value="1"/>
</dbReference>
<evidence type="ECO:0000259" key="12">
    <source>
        <dbReference type="SMART" id="SM00387"/>
    </source>
</evidence>
<evidence type="ECO:0000256" key="10">
    <source>
        <dbReference type="ARBA" id="ARBA00023012"/>
    </source>
</evidence>
<evidence type="ECO:0000256" key="1">
    <source>
        <dbReference type="ARBA" id="ARBA00001946"/>
    </source>
</evidence>
<dbReference type="InterPro" id="IPR003594">
    <property type="entry name" value="HATPase_dom"/>
</dbReference>
<dbReference type="InterPro" id="IPR029016">
    <property type="entry name" value="GAF-like_dom_sf"/>
</dbReference>
<dbReference type="Pfam" id="PF02518">
    <property type="entry name" value="HATPase_c"/>
    <property type="match status" value="1"/>
</dbReference>
<dbReference type="eggNOG" id="COG3850">
    <property type="taxonomic scope" value="Bacteria"/>
</dbReference>
<dbReference type="GO" id="GO:0070025">
    <property type="term" value="F:carbon monoxide binding"/>
    <property type="evidence" value="ECO:0007669"/>
    <property type="project" value="UniProtKB-ARBA"/>
</dbReference>
<dbReference type="STRING" id="679197.HMPREF9336_01705"/>
<keyword evidence="5" id="KW-0808">Transferase</keyword>
<feature type="domain" description="GAF" evidence="11">
    <location>
        <begin position="220"/>
        <end position="369"/>
    </location>
</feature>
<dbReference type="PANTHER" id="PTHR24421:SF56">
    <property type="entry name" value="OXYGEN SENSOR HISTIDINE KINASE RESPONSE REGULATOR DOST"/>
    <property type="match status" value="1"/>
</dbReference>
<dbReference type="Proteomes" id="UP000004816">
    <property type="component" value="Unassembled WGS sequence"/>
</dbReference>
<keyword evidence="10" id="KW-0902">Two-component regulatory system</keyword>
<dbReference type="Gene3D" id="3.30.565.10">
    <property type="entry name" value="Histidine kinase-like ATPase, C-terminal domain"/>
    <property type="match status" value="1"/>
</dbReference>
<dbReference type="GO" id="GO:0019825">
    <property type="term" value="F:oxygen binding"/>
    <property type="evidence" value="ECO:0007669"/>
    <property type="project" value="UniProtKB-ARBA"/>
</dbReference>
<dbReference type="Pfam" id="PF13185">
    <property type="entry name" value="GAF_2"/>
    <property type="match status" value="1"/>
</dbReference>
<dbReference type="Pfam" id="PF01590">
    <property type="entry name" value="GAF"/>
    <property type="match status" value="1"/>
</dbReference>
<dbReference type="SUPFAM" id="SSF55874">
    <property type="entry name" value="ATPase domain of HSP90 chaperone/DNA topoisomerase II/histidine kinase"/>
    <property type="match status" value="1"/>
</dbReference>
<keyword evidence="6" id="KW-0479">Metal-binding</keyword>
<dbReference type="EMBL" id="ACZI02000002">
    <property type="protein sequence ID" value="EFV13454.1"/>
    <property type="molecule type" value="Genomic_DNA"/>
</dbReference>
<dbReference type="RefSeq" id="WP_007469414.1">
    <property type="nucleotide sequence ID" value="NZ_KI391953.1"/>
</dbReference>
<dbReference type="GO" id="GO:0000287">
    <property type="term" value="F:magnesium ion binding"/>
    <property type="evidence" value="ECO:0007669"/>
    <property type="project" value="UniProtKB-ARBA"/>
</dbReference>
<comment type="cofactor">
    <cofactor evidence="2">
        <name>heme</name>
        <dbReference type="ChEBI" id="CHEBI:30413"/>
    </cofactor>
</comment>
<keyword evidence="8" id="KW-0460">Magnesium</keyword>
<evidence type="ECO:0000256" key="6">
    <source>
        <dbReference type="ARBA" id="ARBA00022723"/>
    </source>
</evidence>
<evidence type="ECO:0008006" key="15">
    <source>
        <dbReference type="Google" id="ProtNLM"/>
    </source>
</evidence>
<dbReference type="GO" id="GO:0070026">
    <property type="term" value="F:nitric oxide binding"/>
    <property type="evidence" value="ECO:0007669"/>
    <property type="project" value="UniProtKB-ARBA"/>
</dbReference>
<evidence type="ECO:0000259" key="11">
    <source>
        <dbReference type="SMART" id="SM00065"/>
    </source>
</evidence>
<dbReference type="InterPro" id="IPR003018">
    <property type="entry name" value="GAF"/>
</dbReference>
<dbReference type="GO" id="GO:0016020">
    <property type="term" value="C:membrane"/>
    <property type="evidence" value="ECO:0007669"/>
    <property type="project" value="InterPro"/>
</dbReference>
<evidence type="ECO:0000256" key="8">
    <source>
        <dbReference type="ARBA" id="ARBA00022842"/>
    </source>
</evidence>
<dbReference type="SMART" id="SM00065">
    <property type="entry name" value="GAF"/>
    <property type="match status" value="2"/>
</dbReference>
<proteinExistence type="predicted"/>
<reference evidence="13 14" key="1">
    <citation type="journal article" date="2011" name="Stand. Genomic Sci.">
        <title>High quality draft genome sequence of Segniliparus rugosus CDC 945(T)= (ATCC BAA-974(T)).</title>
        <authorList>
            <person name="Earl A.M."/>
            <person name="Desjardins C.A."/>
            <person name="Fitzgerald M.G."/>
            <person name="Arachchi H.M."/>
            <person name="Zeng Q."/>
            <person name="Mehta T."/>
            <person name="Griggs A."/>
            <person name="Birren B.W."/>
            <person name="Toney N.C."/>
            <person name="Carr J."/>
            <person name="Posey J."/>
            <person name="Butler W.R."/>
        </authorList>
    </citation>
    <scope>NUCLEOTIDE SEQUENCE [LARGE SCALE GENOMIC DNA]</scope>
    <source>
        <strain evidence="14">ATCC BAA-974 / DSM 45345 / CCUG 50838 / CIP 108380 / JCM 13579 / CDC 945</strain>
    </source>
</reference>
<name>E5XQD3_SEGRC</name>
<gene>
    <name evidence="13" type="ORF">HMPREF9336_01705</name>
</gene>
<dbReference type="AlphaFoldDB" id="E5XQD3"/>
<evidence type="ECO:0000256" key="3">
    <source>
        <dbReference type="ARBA" id="ARBA00022490"/>
    </source>
</evidence>
<dbReference type="GO" id="GO:0046983">
    <property type="term" value="F:protein dimerization activity"/>
    <property type="evidence" value="ECO:0007669"/>
    <property type="project" value="InterPro"/>
</dbReference>
<evidence type="ECO:0000313" key="14">
    <source>
        <dbReference type="Proteomes" id="UP000004816"/>
    </source>
</evidence>
<evidence type="ECO:0000256" key="7">
    <source>
        <dbReference type="ARBA" id="ARBA00022777"/>
    </source>
</evidence>
<evidence type="ECO:0000256" key="4">
    <source>
        <dbReference type="ARBA" id="ARBA00022553"/>
    </source>
</evidence>
<dbReference type="GO" id="GO:0000155">
    <property type="term" value="F:phosphorelay sensor kinase activity"/>
    <property type="evidence" value="ECO:0007669"/>
    <property type="project" value="InterPro"/>
</dbReference>
<keyword evidence="9" id="KW-0408">Iron</keyword>
<protein>
    <recommendedName>
        <fullName evidence="15">Histidine kinase</fullName>
    </recommendedName>
</protein>
<accession>E5XQD3</accession>
<sequence length="569" mass="61047">MTERRAGEGLAQTQLRELLVEIQERIEEIVADSQTRMAGLLDAVVAVSSGLELDVTLHKIVRAAIDLVNARYGALGVLGRDGTLSQFVHVGIDEATRELIGPLPTGRGVLGVVIDEAKPLRLADISEHPASIGFPPNHPPMRTFLGVPVEVRGQVFGRLYLAEKHGGHQFTEDDEVVVRTLASAAGIAIENARLYAQARKRQQWLQATAEITAELLRGTDLPQALRLIAVRSASLVGADYALIALPDDLLAGPEEVQELRFVACSGLDERTMIGMTVPVEGSTSGTVFQNRAPRSVSALALDLSEQTGIAFGPALVLPLRSAESVTGVLLLIRSAGAAPFGEDQLDAVASFADQAALALEQAEIRSAKHELDVLAERDRIARDLHDHVIQQLFAIGLSMQSTQRRSQRIPEVAGRLTEHVDQLHDIIQDIRTAIFDLHAANRGETSLRSSVRAVVAKLTDDSGLRVTVHMTGPLDVVPESIARDGEAVLREAVSNAVRHASASELSVAVSVDDHFVIEVVDNGVGIPEAVAHSGLRNLAERALAHGGQFEAASVATGGTRLFWRVRLPQ</sequence>
<dbReference type="GO" id="GO:0005524">
    <property type="term" value="F:ATP binding"/>
    <property type="evidence" value="ECO:0007669"/>
    <property type="project" value="UniProtKB-ARBA"/>
</dbReference>
<dbReference type="HOGENOM" id="CLU_034370_1_0_11"/>
<evidence type="ECO:0000256" key="5">
    <source>
        <dbReference type="ARBA" id="ARBA00022679"/>
    </source>
</evidence>